<feature type="domain" description="Ricin B lectin" evidence="5">
    <location>
        <begin position="35"/>
        <end position="171"/>
    </location>
</feature>
<dbReference type="Gene3D" id="3.50.4.10">
    <property type="entry name" value="Hepatocyte Growth Factor"/>
    <property type="match status" value="1"/>
</dbReference>
<keyword evidence="7" id="KW-1185">Reference proteome</keyword>
<dbReference type="InterPro" id="IPR035992">
    <property type="entry name" value="Ricin_B-like_lectins"/>
</dbReference>
<name>A0A0K8PA51_9CHLR</name>
<keyword evidence="4" id="KW-1133">Transmembrane helix</keyword>
<keyword evidence="6" id="KW-0430">Lectin</keyword>
<organism evidence="6">
    <name type="scientific">Flexilinea flocculi</name>
    <dbReference type="NCBI Taxonomy" id="1678840"/>
    <lineage>
        <taxon>Bacteria</taxon>
        <taxon>Bacillati</taxon>
        <taxon>Chloroflexota</taxon>
        <taxon>Anaerolineae</taxon>
        <taxon>Anaerolineales</taxon>
        <taxon>Anaerolineaceae</taxon>
        <taxon>Flexilinea</taxon>
    </lineage>
</organism>
<feature type="region of interest" description="Disordered" evidence="3">
    <location>
        <begin position="191"/>
        <end position="216"/>
    </location>
</feature>
<dbReference type="CDD" id="cd00161">
    <property type="entry name" value="beta-trefoil_Ricin-like"/>
    <property type="match status" value="1"/>
</dbReference>
<dbReference type="EMBL" id="DF968180">
    <property type="protein sequence ID" value="GAP39537.1"/>
    <property type="molecule type" value="Genomic_DNA"/>
</dbReference>
<keyword evidence="1" id="KW-0677">Repeat</keyword>
<keyword evidence="2" id="KW-1015">Disulfide bond</keyword>
<dbReference type="GO" id="GO:0030246">
    <property type="term" value="F:carbohydrate binding"/>
    <property type="evidence" value="ECO:0007669"/>
    <property type="project" value="UniProtKB-KW"/>
</dbReference>
<dbReference type="Proteomes" id="UP000053370">
    <property type="component" value="Unassembled WGS sequence"/>
</dbReference>
<accession>A0A0K8PA51</accession>
<sequence length="613" mass="68418">MKIRYWIVISVLIWNVVVIITLLAASPKNIDNQNNSAIINLLSGKCMDPEGINAENGTLVQLNDCDASSDQNWEIDNNNYLIHTASGKCLDVPGASGRANSAKLQLWDCEWDYQDTDQRWSLTSDGYLQNLFSGKCADIPGVSGTESGSYIQLWDCEFDNSSETDQRWSFNAAAQTSFGFNQSGFAGYQSSEEENYSNQNADEAQNSQNDDDWDDDGIAETEENWVANTFTPQYYLHVDEPAKVIRYAYQVSPQFLLDGIQQNGVILTVVALYEDDWAYPNIGSFLGWKTPAFQYEWHKGDAEAIEIWLERIYGPCGVHPPDWSEQFNDPGGSARCYILRRLVIHRHEHAWIYEIPAPAGIMPVQFDQMSAANVSVPGSRHAQIYVSKGKHGAYIDPFWECAQTTYQGTYSIEDWIGILETHEYCTSAYDSINAGKSILPVFDTSFNVGEANRPLLSSVDNHPSLGVFHGLDLWSTSLFCGVGVEYVTESCTSGLRTKWCGGGGSTYCQYQAEYSRQYTESELPENSLDITESDLCMQYDTDRFGSDYMSFQMTLADPNQCATACVADGECVSYAYVPPGMQAEKAICYLKNSAPDPYYMQGVVSGLRSACLE</sequence>
<reference evidence="6" key="1">
    <citation type="journal article" date="2015" name="Genome Announc.">
        <title>Draft Genome Sequence of Anaerolineae Strain TC1, a Novel Isolate from a Methanogenic Wastewater Treatment System.</title>
        <authorList>
            <person name="Matsuura N."/>
            <person name="Tourlousse D.M."/>
            <person name="Sun L."/>
            <person name="Toyonaga M."/>
            <person name="Kuroda K."/>
            <person name="Ohashi A."/>
            <person name="Cruz R."/>
            <person name="Yamaguchi T."/>
            <person name="Sekiguchi Y."/>
        </authorList>
    </citation>
    <scope>NUCLEOTIDE SEQUENCE [LARGE SCALE GENOMIC DNA]</scope>
    <source>
        <strain evidence="6">TC1</strain>
    </source>
</reference>
<dbReference type="SMART" id="SM00458">
    <property type="entry name" value="RICIN"/>
    <property type="match status" value="1"/>
</dbReference>
<gene>
    <name evidence="6" type="ORF">ATC1_1267</name>
</gene>
<dbReference type="OrthoDB" id="9178925at2"/>
<proteinExistence type="predicted"/>
<dbReference type="STRING" id="1678840.ATC1_1267"/>
<dbReference type="GO" id="GO:0006508">
    <property type="term" value="P:proteolysis"/>
    <property type="evidence" value="ECO:0007669"/>
    <property type="project" value="InterPro"/>
</dbReference>
<dbReference type="PROSITE" id="PS50231">
    <property type="entry name" value="RICIN_B_LECTIN"/>
    <property type="match status" value="1"/>
</dbReference>
<dbReference type="Gene3D" id="2.80.10.50">
    <property type="match status" value="2"/>
</dbReference>
<evidence type="ECO:0000256" key="2">
    <source>
        <dbReference type="ARBA" id="ARBA00023157"/>
    </source>
</evidence>
<dbReference type="Pfam" id="PF00652">
    <property type="entry name" value="Ricin_B_lectin"/>
    <property type="match status" value="1"/>
</dbReference>
<dbReference type="GO" id="GO:0005576">
    <property type="term" value="C:extracellular region"/>
    <property type="evidence" value="ECO:0007669"/>
    <property type="project" value="InterPro"/>
</dbReference>
<keyword evidence="4" id="KW-0812">Transmembrane</keyword>
<dbReference type="InterPro" id="IPR003609">
    <property type="entry name" value="Pan_app"/>
</dbReference>
<dbReference type="AlphaFoldDB" id="A0A0K8PA51"/>
<dbReference type="CDD" id="cd01100">
    <property type="entry name" value="APPLE_Factor_XI_like"/>
    <property type="match status" value="1"/>
</dbReference>
<protein>
    <submittedName>
        <fullName evidence="6">Protein containing PAN domain/Ricin-type beta-trefoil lectin domain</fullName>
    </submittedName>
</protein>
<feature type="compositionally biased region" description="Polar residues" evidence="3">
    <location>
        <begin position="191"/>
        <end position="208"/>
    </location>
</feature>
<evidence type="ECO:0000313" key="7">
    <source>
        <dbReference type="Proteomes" id="UP000053370"/>
    </source>
</evidence>
<evidence type="ECO:0000256" key="3">
    <source>
        <dbReference type="SAM" id="MobiDB-lite"/>
    </source>
</evidence>
<evidence type="ECO:0000256" key="4">
    <source>
        <dbReference type="SAM" id="Phobius"/>
    </source>
</evidence>
<dbReference type="Pfam" id="PF14295">
    <property type="entry name" value="PAN_4"/>
    <property type="match status" value="1"/>
</dbReference>
<evidence type="ECO:0000313" key="6">
    <source>
        <dbReference type="EMBL" id="GAP39537.1"/>
    </source>
</evidence>
<dbReference type="InterPro" id="IPR000177">
    <property type="entry name" value="Apple"/>
</dbReference>
<dbReference type="InterPro" id="IPR000772">
    <property type="entry name" value="Ricin_B_lectin"/>
</dbReference>
<evidence type="ECO:0000259" key="5">
    <source>
        <dbReference type="SMART" id="SM00458"/>
    </source>
</evidence>
<dbReference type="SUPFAM" id="SSF50370">
    <property type="entry name" value="Ricin B-like lectins"/>
    <property type="match status" value="1"/>
</dbReference>
<feature type="transmembrane region" description="Helical" evidence="4">
    <location>
        <begin position="5"/>
        <end position="25"/>
    </location>
</feature>
<keyword evidence="4" id="KW-0472">Membrane</keyword>
<dbReference type="RefSeq" id="WP_062278054.1">
    <property type="nucleotide sequence ID" value="NZ_DF968180.1"/>
</dbReference>
<evidence type="ECO:0000256" key="1">
    <source>
        <dbReference type="ARBA" id="ARBA00022737"/>
    </source>
</evidence>
<dbReference type="PATRIC" id="fig|1678840.3.peg.578"/>